<dbReference type="RefSeq" id="WP_158355149.1">
    <property type="nucleotide sequence ID" value="NZ_JAHQCX010000008.1"/>
</dbReference>
<evidence type="ECO:0000256" key="8">
    <source>
        <dbReference type="ARBA" id="ARBA00023163"/>
    </source>
</evidence>
<evidence type="ECO:0000256" key="5">
    <source>
        <dbReference type="ARBA" id="ARBA00023012"/>
    </source>
</evidence>
<name>A0ABS6K926_9FIRM</name>
<keyword evidence="3" id="KW-0963">Cytoplasm</keyword>
<feature type="modified residue" description="4-aspartylphosphate" evidence="10">
    <location>
        <position position="55"/>
    </location>
</feature>
<dbReference type="InterPro" id="IPR011006">
    <property type="entry name" value="CheY-like_superfamily"/>
</dbReference>
<evidence type="ECO:0000256" key="4">
    <source>
        <dbReference type="ARBA" id="ARBA00022553"/>
    </source>
</evidence>
<evidence type="ECO:0000256" key="1">
    <source>
        <dbReference type="ARBA" id="ARBA00004496"/>
    </source>
</evidence>
<feature type="domain" description="Response regulatory" evidence="12">
    <location>
        <begin position="3"/>
        <end position="120"/>
    </location>
</feature>
<accession>A0ABS6K926</accession>
<evidence type="ECO:0000256" key="7">
    <source>
        <dbReference type="ARBA" id="ARBA00023125"/>
    </source>
</evidence>
<dbReference type="Proteomes" id="UP001314681">
    <property type="component" value="Unassembled WGS sequence"/>
</dbReference>
<dbReference type="PANTHER" id="PTHR42713:SF3">
    <property type="entry name" value="TRANSCRIPTIONAL REGULATORY PROTEIN HPTR"/>
    <property type="match status" value="1"/>
</dbReference>
<evidence type="ECO:0000256" key="2">
    <source>
        <dbReference type="ARBA" id="ARBA00018672"/>
    </source>
</evidence>
<evidence type="ECO:0000256" key="10">
    <source>
        <dbReference type="PROSITE-ProRule" id="PRU00169"/>
    </source>
</evidence>
<protein>
    <recommendedName>
        <fullName evidence="2">Stage 0 sporulation protein A homolog</fullName>
    </recommendedName>
</protein>
<keyword evidence="5" id="KW-0902">Two-component regulatory system</keyword>
<evidence type="ECO:0000256" key="9">
    <source>
        <dbReference type="ARBA" id="ARBA00024867"/>
    </source>
</evidence>
<evidence type="ECO:0000256" key="3">
    <source>
        <dbReference type="ARBA" id="ARBA00022490"/>
    </source>
</evidence>
<dbReference type="Gene3D" id="1.10.10.60">
    <property type="entry name" value="Homeodomain-like"/>
    <property type="match status" value="2"/>
</dbReference>
<evidence type="ECO:0000313" key="13">
    <source>
        <dbReference type="EMBL" id="MBU9727015.1"/>
    </source>
</evidence>
<dbReference type="Gene3D" id="3.40.50.2300">
    <property type="match status" value="1"/>
</dbReference>
<dbReference type="EMBL" id="JAHQCX010000008">
    <property type="protein sequence ID" value="MBU9727015.1"/>
    <property type="molecule type" value="Genomic_DNA"/>
</dbReference>
<evidence type="ECO:0000259" key="12">
    <source>
        <dbReference type="PROSITE" id="PS50110"/>
    </source>
</evidence>
<dbReference type="PROSITE" id="PS50110">
    <property type="entry name" value="RESPONSE_REGULATORY"/>
    <property type="match status" value="1"/>
</dbReference>
<evidence type="ECO:0000313" key="14">
    <source>
        <dbReference type="Proteomes" id="UP001314681"/>
    </source>
</evidence>
<keyword evidence="8" id="KW-0804">Transcription</keyword>
<organism evidence="13 14">
    <name type="scientific">Diplocloster modestus</name>
    <dbReference type="NCBI Taxonomy" id="2850322"/>
    <lineage>
        <taxon>Bacteria</taxon>
        <taxon>Bacillati</taxon>
        <taxon>Bacillota</taxon>
        <taxon>Clostridia</taxon>
        <taxon>Lachnospirales</taxon>
        <taxon>Lachnospiraceae</taxon>
        <taxon>Diplocloster</taxon>
    </lineage>
</organism>
<dbReference type="SUPFAM" id="SSF46689">
    <property type="entry name" value="Homeodomain-like"/>
    <property type="match status" value="2"/>
</dbReference>
<dbReference type="InterPro" id="IPR020449">
    <property type="entry name" value="Tscrpt_reg_AraC-type_HTH"/>
</dbReference>
<dbReference type="InterPro" id="IPR018060">
    <property type="entry name" value="HTH_AraC"/>
</dbReference>
<gene>
    <name evidence="13" type="ORF">KTH90_13410</name>
</gene>
<dbReference type="Pfam" id="PF00072">
    <property type="entry name" value="Response_reg"/>
    <property type="match status" value="1"/>
</dbReference>
<keyword evidence="6" id="KW-0805">Transcription regulation</keyword>
<dbReference type="InterPro" id="IPR018062">
    <property type="entry name" value="HTH_AraC-typ_CS"/>
</dbReference>
<dbReference type="PROSITE" id="PS00041">
    <property type="entry name" value="HTH_ARAC_FAMILY_1"/>
    <property type="match status" value="1"/>
</dbReference>
<feature type="domain" description="HTH araC/xylS-type" evidence="11">
    <location>
        <begin position="297"/>
        <end position="395"/>
    </location>
</feature>
<dbReference type="PANTHER" id="PTHR42713">
    <property type="entry name" value="HISTIDINE KINASE-RELATED"/>
    <property type="match status" value="1"/>
</dbReference>
<keyword evidence="14" id="KW-1185">Reference proteome</keyword>
<dbReference type="InterPro" id="IPR009057">
    <property type="entry name" value="Homeodomain-like_sf"/>
</dbReference>
<proteinExistence type="predicted"/>
<dbReference type="PROSITE" id="PS01124">
    <property type="entry name" value="HTH_ARAC_FAMILY_2"/>
    <property type="match status" value="1"/>
</dbReference>
<comment type="caution">
    <text evidence="13">The sequence shown here is derived from an EMBL/GenBank/DDBJ whole genome shotgun (WGS) entry which is preliminary data.</text>
</comment>
<reference evidence="13 14" key="1">
    <citation type="submission" date="2021-06" db="EMBL/GenBank/DDBJ databases">
        <title>Description of novel taxa of the family Lachnospiraceae.</title>
        <authorList>
            <person name="Chaplin A.V."/>
            <person name="Sokolova S.R."/>
            <person name="Pikina A.P."/>
            <person name="Korzhanova M."/>
            <person name="Belova V."/>
            <person name="Korostin D."/>
            <person name="Efimov B.A."/>
        </authorList>
    </citation>
    <scope>NUCLEOTIDE SEQUENCE [LARGE SCALE GENOMIC DNA]</scope>
    <source>
        <strain evidence="13 14">ASD4241</strain>
    </source>
</reference>
<sequence>MYRVMIVDDEPLVRQGIIRSVNWDNHGVEQIEEANDGQQALEKYRKTKVDILITDIKMPRMNGLELIKELREESTQPIIIVLSGYSDFEYLQEAIRMEVTDYLLKPLDPEELHEVIGTAVSRIRMKRRGDALARAGKNLLRENTFLRLIEGNIGINELKDKLKNLNIQINKGTYRISVFQILSGEDTDKKGISLMIYAAANVCDELMKERQYGLSFSCMENYVILLYDHHQTLEQIRSFEEEVRGTLARVLKVKVRSGMGVEVEELEEVACSFQEAKKSLEEQNGGVPHKVYSKLVGDLLQYLEEHYRDNLSLKEIAAAFYVNPSYLGYIFKKEYGESFIDCVNRHKVEYAKEQLLTTNLRIYEIAENVGFTDTRYFVKIFKKYMGVNPSKIRRT</sequence>
<keyword evidence="4 10" id="KW-0597">Phosphoprotein</keyword>
<comment type="subcellular location">
    <subcellularLocation>
        <location evidence="1">Cytoplasm</location>
    </subcellularLocation>
</comment>
<dbReference type="PRINTS" id="PR00032">
    <property type="entry name" value="HTHARAC"/>
</dbReference>
<dbReference type="InterPro" id="IPR001789">
    <property type="entry name" value="Sig_transdc_resp-reg_receiver"/>
</dbReference>
<evidence type="ECO:0000256" key="6">
    <source>
        <dbReference type="ARBA" id="ARBA00023015"/>
    </source>
</evidence>
<keyword evidence="7" id="KW-0238">DNA-binding</keyword>
<dbReference type="SMART" id="SM00342">
    <property type="entry name" value="HTH_ARAC"/>
    <property type="match status" value="1"/>
</dbReference>
<dbReference type="SMART" id="SM00448">
    <property type="entry name" value="REC"/>
    <property type="match status" value="1"/>
</dbReference>
<evidence type="ECO:0000259" key="11">
    <source>
        <dbReference type="PROSITE" id="PS01124"/>
    </source>
</evidence>
<dbReference type="SUPFAM" id="SSF52172">
    <property type="entry name" value="CheY-like"/>
    <property type="match status" value="1"/>
</dbReference>
<comment type="function">
    <text evidence="9">May play the central regulatory role in sporulation. It may be an element of the effector pathway responsible for the activation of sporulation genes in response to nutritional stress. Spo0A may act in concert with spo0H (a sigma factor) to control the expression of some genes that are critical to the sporulation process.</text>
</comment>
<dbReference type="Pfam" id="PF12833">
    <property type="entry name" value="HTH_18"/>
    <property type="match status" value="1"/>
</dbReference>
<dbReference type="CDD" id="cd17536">
    <property type="entry name" value="REC_YesN-like"/>
    <property type="match status" value="1"/>
</dbReference>
<dbReference type="InterPro" id="IPR051552">
    <property type="entry name" value="HptR"/>
</dbReference>